<dbReference type="GO" id="GO:0030313">
    <property type="term" value="C:cell envelope"/>
    <property type="evidence" value="ECO:0007669"/>
    <property type="project" value="UniProtKB-SubCell"/>
</dbReference>
<feature type="compositionally biased region" description="Basic and acidic residues" evidence="5">
    <location>
        <begin position="540"/>
        <end position="555"/>
    </location>
</feature>
<feature type="region of interest" description="Disordered" evidence="5">
    <location>
        <begin position="536"/>
        <end position="555"/>
    </location>
</feature>
<dbReference type="AlphaFoldDB" id="A0A136PQX9"/>
<evidence type="ECO:0000256" key="5">
    <source>
        <dbReference type="SAM" id="MobiDB-lite"/>
    </source>
</evidence>
<dbReference type="PROSITE" id="PS51318">
    <property type="entry name" value="TAT"/>
    <property type="match status" value="1"/>
</dbReference>
<evidence type="ECO:0000256" key="3">
    <source>
        <dbReference type="ARBA" id="ARBA00022448"/>
    </source>
</evidence>
<dbReference type="InterPro" id="IPR050490">
    <property type="entry name" value="Bact_solute-bd_prot1"/>
</dbReference>
<comment type="similarity">
    <text evidence="2">Belongs to the bacterial solute-binding protein 1 family.</text>
</comment>
<dbReference type="Pfam" id="PF01547">
    <property type="entry name" value="SBP_bac_1"/>
    <property type="match status" value="1"/>
</dbReference>
<dbReference type="InterPro" id="IPR006311">
    <property type="entry name" value="TAT_signal"/>
</dbReference>
<comment type="caution">
    <text evidence="6">The sequence shown here is derived from an EMBL/GenBank/DDBJ whole genome shotgun (WGS) entry which is preliminary data.</text>
</comment>
<evidence type="ECO:0000256" key="4">
    <source>
        <dbReference type="ARBA" id="ARBA00022729"/>
    </source>
</evidence>
<reference evidence="6 7" key="1">
    <citation type="submission" date="2016-01" db="EMBL/GenBank/DDBJ databases">
        <title>Whole genome sequence and analysis of Micromonospora rosaria DSM 803, which can produce antibacterial substance rosamicin.</title>
        <authorList>
            <person name="Yang H."/>
            <person name="He X."/>
            <person name="Zhu D."/>
        </authorList>
    </citation>
    <scope>NUCLEOTIDE SEQUENCE [LARGE SCALE GENOMIC DNA]</scope>
    <source>
        <strain evidence="6 7">DSM 803</strain>
    </source>
</reference>
<dbReference type="PANTHER" id="PTHR43649:SF31">
    <property type="entry name" value="SN-GLYCEROL-3-PHOSPHATE-BINDING PERIPLASMIC PROTEIN UGPB"/>
    <property type="match status" value="1"/>
</dbReference>
<evidence type="ECO:0000313" key="6">
    <source>
        <dbReference type="EMBL" id="KXK60788.1"/>
    </source>
</evidence>
<dbReference type="Proteomes" id="UP000070620">
    <property type="component" value="Unassembled WGS sequence"/>
</dbReference>
<dbReference type="EMBL" id="LRQV01000059">
    <property type="protein sequence ID" value="KXK60788.1"/>
    <property type="molecule type" value="Genomic_DNA"/>
</dbReference>
<dbReference type="InterPro" id="IPR006059">
    <property type="entry name" value="SBP"/>
</dbReference>
<dbReference type="SUPFAM" id="SSF53850">
    <property type="entry name" value="Periplasmic binding protein-like II"/>
    <property type="match status" value="1"/>
</dbReference>
<evidence type="ECO:0000313" key="7">
    <source>
        <dbReference type="Proteomes" id="UP000070620"/>
    </source>
</evidence>
<keyword evidence="3" id="KW-0813">Transport</keyword>
<organism evidence="6 7">
    <name type="scientific">Micromonospora rosaria</name>
    <dbReference type="NCBI Taxonomy" id="47874"/>
    <lineage>
        <taxon>Bacteria</taxon>
        <taxon>Bacillati</taxon>
        <taxon>Actinomycetota</taxon>
        <taxon>Actinomycetes</taxon>
        <taxon>Micromonosporales</taxon>
        <taxon>Micromonosporaceae</taxon>
        <taxon>Micromonospora</taxon>
    </lineage>
</organism>
<gene>
    <name evidence="6" type="ORF">AWW66_17150</name>
</gene>
<comment type="subcellular location">
    <subcellularLocation>
        <location evidence="1">Cell envelope</location>
    </subcellularLocation>
</comment>
<keyword evidence="4" id="KW-0732">Signal</keyword>
<evidence type="ECO:0000256" key="2">
    <source>
        <dbReference type="ARBA" id="ARBA00008520"/>
    </source>
</evidence>
<evidence type="ECO:0000256" key="1">
    <source>
        <dbReference type="ARBA" id="ARBA00004196"/>
    </source>
</evidence>
<keyword evidence="7" id="KW-1185">Reference proteome</keyword>
<dbReference type="Gene3D" id="3.40.190.10">
    <property type="entry name" value="Periplasmic binding protein-like II"/>
    <property type="match status" value="1"/>
</dbReference>
<proteinExistence type="inferred from homology"/>
<accession>A0A136PQX9</accession>
<dbReference type="RefSeq" id="WP_067367115.1">
    <property type="nucleotide sequence ID" value="NZ_JBIUBN010000009.1"/>
</dbReference>
<sequence length="555" mass="61148">MTPSQPGASTDRRTVLRLIGLGAAATMGGSTLAGCSKEVGSQGSATQADAIKAVLPTYKAADLLPPDIPGEGPIPSGYLKYPTELVDAVTEQPGRSGQQVRAISPWWGPTPPANDRNEYMQAINAKLGVEMVVSVQDGNTYADKLNAMLGARDVPDLLCVPNWEVDKIARFSDATKALFEDLTDYLQGDKAAAYPYLAALPTGSWEYCVWGGRLYAAPFPTDGPFAWTLFHRKDLIDKAGYGTPTTIEELYEFGKKATNANQGVWAFGTVFDMVQQFYGCNQTWRKKADGGLEHKYETAEFTAALEFTARLFAEGMVHPDTVASKGADEKQLFSAGKILMYQDGMGAWQGMQGEQAKVTPGFNMQPLPFFGVNGKDAIVWGSEKPVFYTFVKKDLGKERVEELLRVMNWCAAPFGSREFELREYGVEGKHFTRAADHSPIPTDQFRKEFAGQVNSLGGRPPIKIRSGDTPNYAQEYIDFHKKFIGLREPELFAGIKLELPANWSKVLQPTDDKIRDILRGRRPLTDMDQVTKEFLSTGGEEGRAFHEKALSDNGR</sequence>
<protein>
    <submittedName>
        <fullName evidence="6">Sugar ABC transporter substrate-binding protein</fullName>
    </submittedName>
</protein>
<name>A0A136PQX9_9ACTN</name>
<dbReference type="PANTHER" id="PTHR43649">
    <property type="entry name" value="ARABINOSE-BINDING PROTEIN-RELATED"/>
    <property type="match status" value="1"/>
</dbReference>